<dbReference type="InterPro" id="IPR001810">
    <property type="entry name" value="F-box_dom"/>
</dbReference>
<name>A0A4D6NDG1_VIGUN</name>
<proteinExistence type="predicted"/>
<gene>
    <name evidence="2" type="ORF">DEO72_LG10g2144</name>
</gene>
<feature type="domain" description="F-box" evidence="1">
    <location>
        <begin position="1"/>
        <end position="36"/>
    </location>
</feature>
<dbReference type="Gene3D" id="1.20.1280.50">
    <property type="match status" value="1"/>
</dbReference>
<evidence type="ECO:0000313" key="3">
    <source>
        <dbReference type="Proteomes" id="UP000501690"/>
    </source>
</evidence>
<protein>
    <recommendedName>
        <fullName evidence="1">F-box domain-containing protein</fullName>
    </recommendedName>
</protein>
<dbReference type="InterPro" id="IPR036047">
    <property type="entry name" value="F-box-like_dom_sf"/>
</dbReference>
<dbReference type="Pfam" id="PF00646">
    <property type="entry name" value="F-box"/>
    <property type="match status" value="1"/>
</dbReference>
<dbReference type="InterPro" id="IPR017451">
    <property type="entry name" value="F-box-assoc_interact_dom"/>
</dbReference>
<dbReference type="Pfam" id="PF08268">
    <property type="entry name" value="FBA_3"/>
    <property type="match status" value="1"/>
</dbReference>
<dbReference type="AlphaFoldDB" id="A0A4D6NDG1"/>
<dbReference type="PANTHER" id="PTHR31672">
    <property type="entry name" value="BNACNNG10540D PROTEIN"/>
    <property type="match status" value="1"/>
</dbReference>
<reference evidence="2 3" key="1">
    <citation type="submission" date="2019-04" db="EMBL/GenBank/DDBJ databases">
        <title>An improved genome assembly and genetic linkage map for asparagus bean, Vigna unguiculata ssp. sesquipedialis.</title>
        <authorList>
            <person name="Xia Q."/>
            <person name="Zhang R."/>
            <person name="Dong Y."/>
        </authorList>
    </citation>
    <scope>NUCLEOTIDE SEQUENCE [LARGE SCALE GENOMIC DNA]</scope>
    <source>
        <tissue evidence="2">Leaf</tissue>
    </source>
</reference>
<keyword evidence="3" id="KW-1185">Reference proteome</keyword>
<dbReference type="InterPro" id="IPR050796">
    <property type="entry name" value="SCF_F-box_component"/>
</dbReference>
<sequence length="396" mass="46832">MLMEILSWLPVKDVVRLKCISKGWNHLVSDSAFVKLHLIRSPKNTHILLTFDTRGGGYAIAPVQDLLDNPSSTVETLLRNDFPYNPFNRSYTVLGVLNGLVCLQFSWVDDEFEHHWFHMWNPATRAMSIDSPHISFDHSDYKDVFWFMFGFGYDEWSDTYQVLFLDNNKNESQELKVRVWSVGDTCWRNTSICDAFSTIICPVSRVSRGSVSRGIFVSGTLNWLAFPKSYSYYDNVKMNQLEIFSYHQKEETCRYFPMPDGILEINVCEPELEVLKGCLCLSHHHEGNFTVWLKREFNHEKSWSKLLTLRYEDHYKYLSRDFLLELWIIWMCEDDDDFVLLANRYIDKPDLIRYNTRDNRIDRRELYKHESSNIFSYDYAPSLVFPHVELPLGYFI</sequence>
<dbReference type="SUPFAM" id="SSF81383">
    <property type="entry name" value="F-box domain"/>
    <property type="match status" value="1"/>
</dbReference>
<evidence type="ECO:0000259" key="1">
    <source>
        <dbReference type="PROSITE" id="PS50181"/>
    </source>
</evidence>
<dbReference type="PANTHER" id="PTHR31672:SF13">
    <property type="entry name" value="F-BOX PROTEIN CPR30-LIKE"/>
    <property type="match status" value="1"/>
</dbReference>
<organism evidence="2 3">
    <name type="scientific">Vigna unguiculata</name>
    <name type="common">Cowpea</name>
    <dbReference type="NCBI Taxonomy" id="3917"/>
    <lineage>
        <taxon>Eukaryota</taxon>
        <taxon>Viridiplantae</taxon>
        <taxon>Streptophyta</taxon>
        <taxon>Embryophyta</taxon>
        <taxon>Tracheophyta</taxon>
        <taxon>Spermatophyta</taxon>
        <taxon>Magnoliopsida</taxon>
        <taxon>eudicotyledons</taxon>
        <taxon>Gunneridae</taxon>
        <taxon>Pentapetalae</taxon>
        <taxon>rosids</taxon>
        <taxon>fabids</taxon>
        <taxon>Fabales</taxon>
        <taxon>Fabaceae</taxon>
        <taxon>Papilionoideae</taxon>
        <taxon>50 kb inversion clade</taxon>
        <taxon>NPAAA clade</taxon>
        <taxon>indigoferoid/millettioid clade</taxon>
        <taxon>Phaseoleae</taxon>
        <taxon>Vigna</taxon>
    </lineage>
</organism>
<dbReference type="NCBIfam" id="TIGR01640">
    <property type="entry name" value="F_box_assoc_1"/>
    <property type="match status" value="1"/>
</dbReference>
<dbReference type="InterPro" id="IPR013187">
    <property type="entry name" value="F-box-assoc_dom_typ3"/>
</dbReference>
<dbReference type="Proteomes" id="UP000501690">
    <property type="component" value="Linkage Group LG10"/>
</dbReference>
<dbReference type="PROSITE" id="PS50181">
    <property type="entry name" value="FBOX"/>
    <property type="match status" value="1"/>
</dbReference>
<evidence type="ECO:0000313" key="2">
    <source>
        <dbReference type="EMBL" id="QCE10911.1"/>
    </source>
</evidence>
<accession>A0A4D6NDG1</accession>
<dbReference type="EMBL" id="CP039354">
    <property type="protein sequence ID" value="QCE10911.1"/>
    <property type="molecule type" value="Genomic_DNA"/>
</dbReference>